<dbReference type="Pfam" id="PF13041">
    <property type="entry name" value="PPR_2"/>
    <property type="match status" value="1"/>
</dbReference>
<dbReference type="PANTHER" id="PTHR47926">
    <property type="entry name" value="PENTATRICOPEPTIDE REPEAT-CONTAINING PROTEIN"/>
    <property type="match status" value="1"/>
</dbReference>
<evidence type="ECO:0000256" key="2">
    <source>
        <dbReference type="PROSITE-ProRule" id="PRU00708"/>
    </source>
</evidence>
<dbReference type="PANTHER" id="PTHR47926:SF390">
    <property type="entry name" value="TETRATRICOPEPTIDE REPEAT-LIKE SUPERFAMILY PROTEIN"/>
    <property type="match status" value="1"/>
</dbReference>
<dbReference type="AlphaFoldDB" id="A0A7J6VLT2"/>
<protein>
    <submittedName>
        <fullName evidence="3">Pentatricopeptide repeat-containing protein</fullName>
    </submittedName>
</protein>
<gene>
    <name evidence="3" type="ORF">FRX31_024529</name>
</gene>
<keyword evidence="4" id="KW-1185">Reference proteome</keyword>
<dbReference type="InterPro" id="IPR046960">
    <property type="entry name" value="PPR_At4g14850-like_plant"/>
</dbReference>
<dbReference type="Gene3D" id="1.25.40.10">
    <property type="entry name" value="Tetratricopeptide repeat domain"/>
    <property type="match status" value="2"/>
</dbReference>
<dbReference type="EMBL" id="JABWDY010030099">
    <property type="protein sequence ID" value="KAF5185883.1"/>
    <property type="molecule type" value="Genomic_DNA"/>
</dbReference>
<evidence type="ECO:0000313" key="3">
    <source>
        <dbReference type="EMBL" id="KAF5185883.1"/>
    </source>
</evidence>
<dbReference type="PROSITE" id="PS51375">
    <property type="entry name" value="PPR"/>
    <property type="match status" value="2"/>
</dbReference>
<feature type="repeat" description="PPR" evidence="2">
    <location>
        <begin position="107"/>
        <end position="142"/>
    </location>
</feature>
<dbReference type="Pfam" id="PF01535">
    <property type="entry name" value="PPR"/>
    <property type="match status" value="2"/>
</dbReference>
<accession>A0A7J6VLT2</accession>
<proteinExistence type="predicted"/>
<organism evidence="3 4">
    <name type="scientific">Thalictrum thalictroides</name>
    <name type="common">Rue-anemone</name>
    <name type="synonym">Anemone thalictroides</name>
    <dbReference type="NCBI Taxonomy" id="46969"/>
    <lineage>
        <taxon>Eukaryota</taxon>
        <taxon>Viridiplantae</taxon>
        <taxon>Streptophyta</taxon>
        <taxon>Embryophyta</taxon>
        <taxon>Tracheophyta</taxon>
        <taxon>Spermatophyta</taxon>
        <taxon>Magnoliopsida</taxon>
        <taxon>Ranunculales</taxon>
        <taxon>Ranunculaceae</taxon>
        <taxon>Thalictroideae</taxon>
        <taxon>Thalictrum</taxon>
    </lineage>
</organism>
<reference evidence="3 4" key="1">
    <citation type="submission" date="2020-06" db="EMBL/GenBank/DDBJ databases">
        <title>Transcriptomic and genomic resources for Thalictrum thalictroides and T. hernandezii: Facilitating candidate gene discovery in an emerging model plant lineage.</title>
        <authorList>
            <person name="Arias T."/>
            <person name="Riano-Pachon D.M."/>
            <person name="Di Stilio V.S."/>
        </authorList>
    </citation>
    <scope>NUCLEOTIDE SEQUENCE [LARGE SCALE GENOMIC DNA]</scope>
    <source>
        <strain evidence="4">cv. WT478/WT964</strain>
        <tissue evidence="3">Leaves</tissue>
    </source>
</reference>
<evidence type="ECO:0000313" key="4">
    <source>
        <dbReference type="Proteomes" id="UP000554482"/>
    </source>
</evidence>
<dbReference type="InterPro" id="IPR011990">
    <property type="entry name" value="TPR-like_helical_dom_sf"/>
</dbReference>
<comment type="caution">
    <text evidence="3">The sequence shown here is derived from an EMBL/GenBank/DDBJ whole genome shotgun (WGS) entry which is preliminary data.</text>
</comment>
<name>A0A7J6VLT2_THATH</name>
<dbReference type="InterPro" id="IPR002885">
    <property type="entry name" value="PPR_rpt"/>
</dbReference>
<dbReference type="Proteomes" id="UP000554482">
    <property type="component" value="Unassembled WGS sequence"/>
</dbReference>
<dbReference type="NCBIfam" id="TIGR00756">
    <property type="entry name" value="PPR"/>
    <property type="match status" value="1"/>
</dbReference>
<dbReference type="OrthoDB" id="9990610at2759"/>
<keyword evidence="1" id="KW-0677">Repeat</keyword>
<sequence>MAERRDEVSWNSLISDYIHNGLFSKAMDLVWFMMQKGQRLDVFTFATVLSASASVATLERVMEIHACGIRACLESDVVVGSTLVDMYSKRGRIDYASKVFRLMPAKNEFSWNSMISGYARHGHGDREVFGDFQRNVQRGSSTRSCHICRSNKYGLIP</sequence>
<evidence type="ECO:0000256" key="1">
    <source>
        <dbReference type="ARBA" id="ARBA00022737"/>
    </source>
</evidence>
<dbReference type="GO" id="GO:0009451">
    <property type="term" value="P:RNA modification"/>
    <property type="evidence" value="ECO:0007669"/>
    <property type="project" value="InterPro"/>
</dbReference>
<dbReference type="GO" id="GO:0003723">
    <property type="term" value="F:RNA binding"/>
    <property type="evidence" value="ECO:0007669"/>
    <property type="project" value="InterPro"/>
</dbReference>
<feature type="repeat" description="PPR" evidence="2">
    <location>
        <begin position="6"/>
        <end position="40"/>
    </location>
</feature>